<dbReference type="Proteomes" id="UP000800092">
    <property type="component" value="Unassembled WGS sequence"/>
</dbReference>
<accession>A0A6A6HER7</accession>
<proteinExistence type="predicted"/>
<evidence type="ECO:0000313" key="2">
    <source>
        <dbReference type="EMBL" id="KAF2236636.1"/>
    </source>
</evidence>
<dbReference type="EMBL" id="ML991784">
    <property type="protein sequence ID" value="KAF2236636.1"/>
    <property type="molecule type" value="Genomic_DNA"/>
</dbReference>
<reference evidence="2" key="1">
    <citation type="journal article" date="2020" name="Stud. Mycol.">
        <title>101 Dothideomycetes genomes: a test case for predicting lifestyles and emergence of pathogens.</title>
        <authorList>
            <person name="Haridas S."/>
            <person name="Albert R."/>
            <person name="Binder M."/>
            <person name="Bloem J."/>
            <person name="Labutti K."/>
            <person name="Salamov A."/>
            <person name="Andreopoulos B."/>
            <person name="Baker S."/>
            <person name="Barry K."/>
            <person name="Bills G."/>
            <person name="Bluhm B."/>
            <person name="Cannon C."/>
            <person name="Castanera R."/>
            <person name="Culley D."/>
            <person name="Daum C."/>
            <person name="Ezra D."/>
            <person name="Gonzalez J."/>
            <person name="Henrissat B."/>
            <person name="Kuo A."/>
            <person name="Liang C."/>
            <person name="Lipzen A."/>
            <person name="Lutzoni F."/>
            <person name="Magnuson J."/>
            <person name="Mondo S."/>
            <person name="Nolan M."/>
            <person name="Ohm R."/>
            <person name="Pangilinan J."/>
            <person name="Park H.-J."/>
            <person name="Ramirez L."/>
            <person name="Alfaro M."/>
            <person name="Sun H."/>
            <person name="Tritt A."/>
            <person name="Yoshinaga Y."/>
            <person name="Zwiers L.-H."/>
            <person name="Turgeon B."/>
            <person name="Goodwin S."/>
            <person name="Spatafora J."/>
            <person name="Crous P."/>
            <person name="Grigoriev I."/>
        </authorList>
    </citation>
    <scope>NUCLEOTIDE SEQUENCE</scope>
    <source>
        <strain evidence="2">Tuck. ex Michener</strain>
    </source>
</reference>
<dbReference type="Gene3D" id="1.20.58.340">
    <property type="entry name" value="Magnesium transport protein CorA, transmembrane region"/>
    <property type="match status" value="1"/>
</dbReference>
<feature type="transmembrane region" description="Helical" evidence="1">
    <location>
        <begin position="417"/>
        <end position="439"/>
    </location>
</feature>
<keyword evidence="1" id="KW-0472">Membrane</keyword>
<dbReference type="OrthoDB" id="2830640at2759"/>
<gene>
    <name evidence="2" type="ORF">EV356DRAFT_574915</name>
</gene>
<evidence type="ECO:0008006" key="4">
    <source>
        <dbReference type="Google" id="ProtNLM"/>
    </source>
</evidence>
<keyword evidence="3" id="KW-1185">Reference proteome</keyword>
<organism evidence="2 3">
    <name type="scientific">Viridothelium virens</name>
    <name type="common">Speckled blister lichen</name>
    <name type="synonym">Trypethelium virens</name>
    <dbReference type="NCBI Taxonomy" id="1048519"/>
    <lineage>
        <taxon>Eukaryota</taxon>
        <taxon>Fungi</taxon>
        <taxon>Dikarya</taxon>
        <taxon>Ascomycota</taxon>
        <taxon>Pezizomycotina</taxon>
        <taxon>Dothideomycetes</taxon>
        <taxon>Dothideomycetes incertae sedis</taxon>
        <taxon>Trypetheliales</taxon>
        <taxon>Trypetheliaceae</taxon>
        <taxon>Viridothelium</taxon>
    </lineage>
</organism>
<dbReference type="AlphaFoldDB" id="A0A6A6HER7"/>
<keyword evidence="1" id="KW-0812">Transmembrane</keyword>
<feature type="transmembrane region" description="Helical" evidence="1">
    <location>
        <begin position="378"/>
        <end position="397"/>
    </location>
</feature>
<protein>
    <recommendedName>
        <fullName evidence="4">Cora-domain-containing protein</fullName>
    </recommendedName>
</protein>
<name>A0A6A6HER7_VIRVR</name>
<evidence type="ECO:0000313" key="3">
    <source>
        <dbReference type="Proteomes" id="UP000800092"/>
    </source>
</evidence>
<sequence length="491" mass="56522">MQVMTDIVEDESRYYDFANKVSSRSRNETDELNLNIVEWSRGQQYGAFSSFSHVAELEKQVEKPLRVIFAPLDIATDSNVGGLLRLFRHLAVPSDFLNERIHSVTCGFGSRPRKNGHHCLWFHFLCKDIEVDEHDEIKHRDVNHNHLNLSQADYVWQRAGFFLSWRDYHSLTLNDGPRLSEDEDYDPQQHHRFDNVTLCCWGVPRAMEERFAEIAYSGDWKEALEDPFILVTIILDQLFSLMDKQKQNLRRAVNKIELDTLLSAKSPSSMMQSFDFVAMSNVAKHIDHLGCGAILETVDAICRHHIKYFIRNPSHCTNRVFHLTEDAFEHKAMLFKSLNFQVQSMEKKMRDMANLAFNLVTQQSNTAVIDDSRSMRTIATVTLIFLPFAAVAAMFSTPFFANTPNTSVWVSPDFGTFWAIVVPMTAVVLLCWDIAYFVAAQKVKLNREGTGPRHAFLTWLEWHGIQGRRREKVNTSKIGQYSAAFEMSNIP</sequence>
<keyword evidence="1" id="KW-1133">Transmembrane helix</keyword>
<evidence type="ECO:0000256" key="1">
    <source>
        <dbReference type="SAM" id="Phobius"/>
    </source>
</evidence>